<accession>A0A4C1YXF8</accession>
<organism evidence="1 2">
    <name type="scientific">Eumeta variegata</name>
    <name type="common">Bagworm moth</name>
    <name type="synonym">Eumeta japonica</name>
    <dbReference type="NCBI Taxonomy" id="151549"/>
    <lineage>
        <taxon>Eukaryota</taxon>
        <taxon>Metazoa</taxon>
        <taxon>Ecdysozoa</taxon>
        <taxon>Arthropoda</taxon>
        <taxon>Hexapoda</taxon>
        <taxon>Insecta</taxon>
        <taxon>Pterygota</taxon>
        <taxon>Neoptera</taxon>
        <taxon>Endopterygota</taxon>
        <taxon>Lepidoptera</taxon>
        <taxon>Glossata</taxon>
        <taxon>Ditrysia</taxon>
        <taxon>Tineoidea</taxon>
        <taxon>Psychidae</taxon>
        <taxon>Oiketicinae</taxon>
        <taxon>Eumeta</taxon>
    </lineage>
</organism>
<reference evidence="1 2" key="1">
    <citation type="journal article" date="2019" name="Commun. Biol.">
        <title>The bagworm genome reveals a unique fibroin gene that provides high tensile strength.</title>
        <authorList>
            <person name="Kono N."/>
            <person name="Nakamura H."/>
            <person name="Ohtoshi R."/>
            <person name="Tomita M."/>
            <person name="Numata K."/>
            <person name="Arakawa K."/>
        </authorList>
    </citation>
    <scope>NUCLEOTIDE SEQUENCE [LARGE SCALE GENOMIC DNA]</scope>
</reference>
<evidence type="ECO:0000313" key="2">
    <source>
        <dbReference type="Proteomes" id="UP000299102"/>
    </source>
</evidence>
<keyword evidence="2" id="KW-1185">Reference proteome</keyword>
<dbReference type="EMBL" id="BGZK01001415">
    <property type="protein sequence ID" value="GBP79494.1"/>
    <property type="molecule type" value="Genomic_DNA"/>
</dbReference>
<dbReference type="Proteomes" id="UP000299102">
    <property type="component" value="Unassembled WGS sequence"/>
</dbReference>
<dbReference type="AlphaFoldDB" id="A0A4C1YXF8"/>
<proteinExistence type="predicted"/>
<sequence>MKYFVRGLRVLITSAEAKIFRQQSLLRRRGPAIKAPSALRAASEDNYLLTAFHCLPAPLMCCGGVERLLDWGDEGDARKGGIT</sequence>
<evidence type="ECO:0000313" key="1">
    <source>
        <dbReference type="EMBL" id="GBP79494.1"/>
    </source>
</evidence>
<gene>
    <name evidence="1" type="ORF">EVAR_59168_1</name>
</gene>
<protein>
    <submittedName>
        <fullName evidence="1">Uncharacterized protein</fullName>
    </submittedName>
</protein>
<comment type="caution">
    <text evidence="1">The sequence shown here is derived from an EMBL/GenBank/DDBJ whole genome shotgun (WGS) entry which is preliminary data.</text>
</comment>
<name>A0A4C1YXF8_EUMVA</name>